<feature type="compositionally biased region" description="Basic and acidic residues" evidence="1">
    <location>
        <begin position="34"/>
        <end position="47"/>
    </location>
</feature>
<gene>
    <name evidence="2" type="ORF">SAMN04489714_0342</name>
</gene>
<sequence>MNFDDLKNKATDAVQNSGKADDVLNNVSESAKNATDHQYDDKIDSARDAISSKIGHKDEAGAEDPQAEAK</sequence>
<protein>
    <submittedName>
        <fullName evidence="2">MT0933-like antitoxin protein</fullName>
    </submittedName>
</protein>
<proteinExistence type="predicted"/>
<dbReference type="Pfam" id="PF14013">
    <property type="entry name" value="MT0933_antitox"/>
    <property type="match status" value="1"/>
</dbReference>
<name>A0ABY0V5G0_9ACTO</name>
<dbReference type="InterPro" id="IPR028037">
    <property type="entry name" value="Antitoxin_Rv0909/MT0933"/>
</dbReference>
<feature type="compositionally biased region" description="Basic and acidic residues" evidence="1">
    <location>
        <begin position="1"/>
        <end position="10"/>
    </location>
</feature>
<reference evidence="2 3" key="1">
    <citation type="submission" date="2016-10" db="EMBL/GenBank/DDBJ databases">
        <authorList>
            <person name="Varghese N."/>
            <person name="Submissions S."/>
        </authorList>
    </citation>
    <scope>NUCLEOTIDE SEQUENCE [LARGE SCALE GENOMIC DNA]</scope>
    <source>
        <strain evidence="2 3">DSM 9169</strain>
    </source>
</reference>
<evidence type="ECO:0000313" key="2">
    <source>
        <dbReference type="EMBL" id="SDT86722.1"/>
    </source>
</evidence>
<evidence type="ECO:0000313" key="3">
    <source>
        <dbReference type="Proteomes" id="UP000198976"/>
    </source>
</evidence>
<dbReference type="EMBL" id="LT629792">
    <property type="protein sequence ID" value="SDT86722.1"/>
    <property type="molecule type" value="Genomic_DNA"/>
</dbReference>
<feature type="compositionally biased region" description="Acidic residues" evidence="1">
    <location>
        <begin position="61"/>
        <end position="70"/>
    </location>
</feature>
<evidence type="ECO:0000256" key="1">
    <source>
        <dbReference type="SAM" id="MobiDB-lite"/>
    </source>
</evidence>
<dbReference type="Proteomes" id="UP000198976">
    <property type="component" value="Chromosome I"/>
</dbReference>
<dbReference type="RefSeq" id="WP_157886304.1">
    <property type="nucleotide sequence ID" value="NZ_LT629792.1"/>
</dbReference>
<organism evidence="2 3">
    <name type="scientific">Schaalia radingae</name>
    <dbReference type="NCBI Taxonomy" id="131110"/>
    <lineage>
        <taxon>Bacteria</taxon>
        <taxon>Bacillati</taxon>
        <taxon>Actinomycetota</taxon>
        <taxon>Actinomycetes</taxon>
        <taxon>Actinomycetales</taxon>
        <taxon>Actinomycetaceae</taxon>
        <taxon>Schaalia</taxon>
    </lineage>
</organism>
<keyword evidence="3" id="KW-1185">Reference proteome</keyword>
<accession>A0ABY0V5G0</accession>
<feature type="region of interest" description="Disordered" evidence="1">
    <location>
        <begin position="1"/>
        <end position="70"/>
    </location>
</feature>